<comment type="caution">
    <text evidence="1">The sequence shown here is derived from an EMBL/GenBank/DDBJ whole genome shotgun (WGS) entry which is preliminary data.</text>
</comment>
<sequence length="660" mass="73348">MPGRRPVREYMRLSTWALEPAPSTFAPTSKWSNKDMDPVPPNLRTWQTYNYIAYWISDALNPALFELASSMLAIGLSCRQALPVITVAHTIMACVIVLNGTIGARLHVGFPVLNRSSFGFWFSYFSVISRTTLSLFWFGVQTYTGLMCYFLYWLFQLPFLFMSPQKLRWLFLVKAIVVPAAWFAILIWAAVTVPISQGLFAQRAQLSGAPLSWAWLSSMNSALGTYATLAVNIPDFTRYAKNERAQYIQMAVMPITFTTGAFIGMMATSAGAVLYGKLLWDPLQLINEWDNRAAAFFAAASFMFATLGTNISANSLGAANDMMAMCPRYINIRRGQIICAVLGGWALCPWEILASAEGFLSFMSGYTVFLGPIAGIMVTDYWLVHRCRVDVRAMYDPHGRYKYTYGCNWRAVLTMLVTIPPLMPGLINSINPKISAGGATHLFDIAWLYGFFVASAVYFVASAFFPAKETYIDKAILPDDTEIDDDIERSSVAEKESVDAEIKTVDESEDSWVIRNLLIVVYSVLTASLLRSGRNYDTVPTSSCRVRSGMFSNWQMKSVLVTGSTGFVGAHIVDELLRRGIKVKAAARSHEKAERMLHDRAQYKDLLGFRYVGDLTDPNVFDDAAKDVDAIIHTASPVAPGKGDLEANFMIPAIVGTNRV</sequence>
<evidence type="ECO:0000313" key="1">
    <source>
        <dbReference type="EMBL" id="KAJ3529036.1"/>
    </source>
</evidence>
<name>A0ACC1RZR6_9APHY</name>
<organism evidence="1 2">
    <name type="scientific">Phlebia brevispora</name>
    <dbReference type="NCBI Taxonomy" id="194682"/>
    <lineage>
        <taxon>Eukaryota</taxon>
        <taxon>Fungi</taxon>
        <taxon>Dikarya</taxon>
        <taxon>Basidiomycota</taxon>
        <taxon>Agaricomycotina</taxon>
        <taxon>Agaricomycetes</taxon>
        <taxon>Polyporales</taxon>
        <taxon>Meruliaceae</taxon>
        <taxon>Phlebia</taxon>
    </lineage>
</organism>
<reference evidence="1" key="1">
    <citation type="submission" date="2022-07" db="EMBL/GenBank/DDBJ databases">
        <title>Genome Sequence of Phlebia brevispora.</title>
        <authorList>
            <person name="Buettner E."/>
        </authorList>
    </citation>
    <scope>NUCLEOTIDE SEQUENCE</scope>
    <source>
        <strain evidence="1">MPL23</strain>
    </source>
</reference>
<dbReference type="Proteomes" id="UP001148662">
    <property type="component" value="Unassembled WGS sequence"/>
</dbReference>
<dbReference type="EMBL" id="JANHOG010001974">
    <property type="protein sequence ID" value="KAJ3529036.1"/>
    <property type="molecule type" value="Genomic_DNA"/>
</dbReference>
<accession>A0ACC1RZR6</accession>
<keyword evidence="2" id="KW-1185">Reference proteome</keyword>
<proteinExistence type="predicted"/>
<protein>
    <submittedName>
        <fullName evidence="1">Uncharacterized protein</fullName>
    </submittedName>
</protein>
<gene>
    <name evidence="1" type="ORF">NM688_g7911</name>
</gene>
<evidence type="ECO:0000313" key="2">
    <source>
        <dbReference type="Proteomes" id="UP001148662"/>
    </source>
</evidence>